<protein>
    <submittedName>
        <fullName evidence="3">Uncharacterized protein</fullName>
    </submittedName>
</protein>
<evidence type="ECO:0000256" key="2">
    <source>
        <dbReference type="SAM" id="SignalP"/>
    </source>
</evidence>
<dbReference type="AlphaFoldDB" id="A0A364MWV2"/>
<dbReference type="Proteomes" id="UP000249619">
    <property type="component" value="Unassembled WGS sequence"/>
</dbReference>
<feature type="signal peptide" evidence="2">
    <location>
        <begin position="1"/>
        <end position="17"/>
    </location>
</feature>
<feature type="chain" id="PRO_5016974892" evidence="2">
    <location>
        <begin position="18"/>
        <end position="165"/>
    </location>
</feature>
<evidence type="ECO:0000313" key="3">
    <source>
        <dbReference type="EMBL" id="RAR05935.1"/>
    </source>
</evidence>
<organism evidence="3 4">
    <name type="scientific">Stemphylium lycopersici</name>
    <name type="common">Tomato gray leaf spot disease fungus</name>
    <name type="synonym">Thyrospora lycopersici</name>
    <dbReference type="NCBI Taxonomy" id="183478"/>
    <lineage>
        <taxon>Eukaryota</taxon>
        <taxon>Fungi</taxon>
        <taxon>Dikarya</taxon>
        <taxon>Ascomycota</taxon>
        <taxon>Pezizomycotina</taxon>
        <taxon>Dothideomycetes</taxon>
        <taxon>Pleosporomycetidae</taxon>
        <taxon>Pleosporales</taxon>
        <taxon>Pleosporineae</taxon>
        <taxon>Pleosporaceae</taxon>
        <taxon>Stemphylium</taxon>
    </lineage>
</organism>
<keyword evidence="1" id="KW-0812">Transmembrane</keyword>
<evidence type="ECO:0000256" key="1">
    <source>
        <dbReference type="SAM" id="Phobius"/>
    </source>
</evidence>
<keyword evidence="1" id="KW-0472">Membrane</keyword>
<feature type="transmembrane region" description="Helical" evidence="1">
    <location>
        <begin position="65"/>
        <end position="90"/>
    </location>
</feature>
<name>A0A364MWV2_STELY</name>
<keyword evidence="4" id="KW-1185">Reference proteome</keyword>
<comment type="caution">
    <text evidence="3">The sequence shown here is derived from an EMBL/GenBank/DDBJ whole genome shotgun (WGS) entry which is preliminary data.</text>
</comment>
<evidence type="ECO:0000313" key="4">
    <source>
        <dbReference type="Proteomes" id="UP000249619"/>
    </source>
</evidence>
<proteinExistence type="predicted"/>
<accession>A0A364MWV2</accession>
<keyword evidence="2" id="KW-0732">Signal</keyword>
<sequence>MSSIILGSWGMMVVSMAAFGMCPSTVRIDLTKLTFSTIAIPSDALPVHASIESDKGISIGDQVEIAGLAIAIVFGIPAAVAAVLTVRTYLGLNSRQGPRSWYRWRSARPRRDRAFEDVEAMDLRLIQRKRRPQPLVTLPEAVCLLPGSRNTLRSTNNEEGGGESR</sequence>
<dbReference type="EMBL" id="QGDH01000123">
    <property type="protein sequence ID" value="RAR05935.1"/>
    <property type="molecule type" value="Genomic_DNA"/>
</dbReference>
<gene>
    <name evidence="3" type="ORF">DDE83_007157</name>
</gene>
<keyword evidence="1" id="KW-1133">Transmembrane helix</keyword>
<reference evidence="4" key="1">
    <citation type="submission" date="2018-05" db="EMBL/GenBank/DDBJ databases">
        <title>Draft genome sequence of Stemphylium lycopersici strain CIDEFI 213.</title>
        <authorList>
            <person name="Medina R."/>
            <person name="Franco M.E.E."/>
            <person name="Lucentini C.G."/>
            <person name="Saparrat M.C.N."/>
            <person name="Balatti P.A."/>
        </authorList>
    </citation>
    <scope>NUCLEOTIDE SEQUENCE [LARGE SCALE GENOMIC DNA]</scope>
    <source>
        <strain evidence="4">CIDEFI 213</strain>
    </source>
</reference>